<protein>
    <recommendedName>
        <fullName evidence="4">C2 domain-containing protein</fullName>
    </recommendedName>
</protein>
<evidence type="ECO:0000256" key="1">
    <source>
        <dbReference type="SAM" id="Coils"/>
    </source>
</evidence>
<feature type="region of interest" description="Disordered" evidence="2">
    <location>
        <begin position="589"/>
        <end position="611"/>
    </location>
</feature>
<name>A0A7S4L700_GUITH</name>
<dbReference type="AlphaFoldDB" id="A0A7S4L700"/>
<feature type="coiled-coil region" evidence="1">
    <location>
        <begin position="708"/>
        <end position="735"/>
    </location>
</feature>
<proteinExistence type="predicted"/>
<dbReference type="PANTHER" id="PTHR21623">
    <property type="entry name" value="SPERIOLIN-BINDING FACTOR"/>
    <property type="match status" value="1"/>
</dbReference>
<evidence type="ECO:0000256" key="2">
    <source>
        <dbReference type="SAM" id="MobiDB-lite"/>
    </source>
</evidence>
<reference evidence="3" key="1">
    <citation type="submission" date="2021-01" db="EMBL/GenBank/DDBJ databases">
        <authorList>
            <person name="Corre E."/>
            <person name="Pelletier E."/>
            <person name="Niang G."/>
            <person name="Scheremetjew M."/>
            <person name="Finn R."/>
            <person name="Kale V."/>
            <person name="Holt S."/>
            <person name="Cochrane G."/>
            <person name="Meng A."/>
            <person name="Brown T."/>
            <person name="Cohen L."/>
        </authorList>
    </citation>
    <scope>NUCLEOTIDE SEQUENCE</scope>
    <source>
        <strain evidence="3">CCMP 2712</strain>
    </source>
</reference>
<organism evidence="3">
    <name type="scientific">Guillardia theta</name>
    <name type="common">Cryptophyte</name>
    <name type="synonym">Cryptomonas phi</name>
    <dbReference type="NCBI Taxonomy" id="55529"/>
    <lineage>
        <taxon>Eukaryota</taxon>
        <taxon>Cryptophyceae</taxon>
        <taxon>Pyrenomonadales</taxon>
        <taxon>Geminigeraceae</taxon>
        <taxon>Guillardia</taxon>
    </lineage>
</organism>
<dbReference type="GO" id="GO:0005777">
    <property type="term" value="C:peroxisome"/>
    <property type="evidence" value="ECO:0007669"/>
    <property type="project" value="TreeGrafter"/>
</dbReference>
<keyword evidence="1" id="KW-0175">Coiled coil</keyword>
<feature type="region of interest" description="Disordered" evidence="2">
    <location>
        <begin position="923"/>
        <end position="952"/>
    </location>
</feature>
<dbReference type="PANTHER" id="PTHR21623:SF2">
    <property type="entry name" value="COILED-COIL DOMAIN-CONTAINING PROTEIN 33"/>
    <property type="match status" value="1"/>
</dbReference>
<dbReference type="EMBL" id="HBKN01031919">
    <property type="protein sequence ID" value="CAE2317000.1"/>
    <property type="molecule type" value="Transcribed_RNA"/>
</dbReference>
<dbReference type="InterPro" id="IPR039889">
    <property type="entry name" value="CCD33"/>
</dbReference>
<evidence type="ECO:0008006" key="4">
    <source>
        <dbReference type="Google" id="ProtNLM"/>
    </source>
</evidence>
<sequence>MSGLVLEVQVHRLQGEDLQAGGSVILTFGAGEAKKRTNPITLTGPLTNIESRLLVDFPNSATSLQVELHSIIGENKTRIIGKCTLRMTGLIFPRMSGGRSADETLELKGANKGGGVLRHHLDISLSLKNEVDVVKDETNLELNRERIKMAMKRQEIRSRLRSKVDGETKRYDGYRRNNDRMIALEAVRGYNLPEDFSTDEQKGTLVRVKSGNNGVLSRYVKGSRHPGYSQTLQIHVTGSFSIAIEDREDLNKSYAMAPLPIREFKVGKSYLTDLQIGDEGIRLVSVFAAQMSFQEKLNRLQEDEFCQHLEIESLSLVDLPIIARFRLIRDTDDVYLDWNDSDGHDAEIEPFVLKITNEGVDEDAFNELKEKDEEEEAEGIIQQLALLPSLTVQDRNAPPPKSVGFTGQSLGNKWLLVELFTPEMPERDEDTHVEAETDAPAMVFLAACMMNLEEVQAQRETKLKKEDIQYRELEKEVEMRVSEEISEILPAGLEFPHKFKWKLRLWDGQVLAKRMETAVNIEKDQRMGFDTWLAQLKLVTVEELIFKEAREAIINQSYELLQQQTDHVLPDIETKYFVTVDKEDKAAFSHSLPVSPTSIRPKDRKRPVTQDVARRLARPEVPTRPTTPVTYTQEEVDKMIERAVAQVTDRLNNKMDKERKEMFDRIDSLANSLRSFAEEKKRFQVELDERSEAIRKCGVEIMQLRTHVKQAVADKSALQQQLKEKEQRDQELLAIDEGLEMLDRGDLEHRLKLLSASYKEEKGKAGDLLVKMKEMHDQLLKMEELNRAYKSLQEAHSIQNNKIKELQEKKNKFAKYAQTVQQQEEVIEKLEEMMEKAIQEAREAKTVKEQRDTLKNQLMRVEVELEKYRQLSDNRKSPVPQDTGELEEARARIEEQEREIAKLKANPSSSDLDAVKAQLQAMQEEKDALQKQLDAAEKRAAAAPRREGEAMGEKERLQLLMRAEKVTCSLPRCHVTCCGFTG</sequence>
<evidence type="ECO:0000313" key="3">
    <source>
        <dbReference type="EMBL" id="CAE2317000.1"/>
    </source>
</evidence>
<gene>
    <name evidence="3" type="ORF">GTHE00462_LOCUS24836</name>
</gene>
<accession>A0A7S4L700</accession>